<evidence type="ECO:0000256" key="3">
    <source>
        <dbReference type="ARBA" id="ARBA00022475"/>
    </source>
</evidence>
<feature type="transmembrane region" description="Helical" evidence="8">
    <location>
        <begin position="72"/>
        <end position="92"/>
    </location>
</feature>
<dbReference type="PRINTS" id="PR01036">
    <property type="entry name" value="TCRTETB"/>
</dbReference>
<dbReference type="GO" id="GO:0022857">
    <property type="term" value="F:transmembrane transporter activity"/>
    <property type="evidence" value="ECO:0007669"/>
    <property type="project" value="InterPro"/>
</dbReference>
<evidence type="ECO:0000313" key="10">
    <source>
        <dbReference type="EMBL" id="MBB4041675.1"/>
    </source>
</evidence>
<dbReference type="NCBIfam" id="TIGR00711">
    <property type="entry name" value="efflux_EmrB"/>
    <property type="match status" value="1"/>
</dbReference>
<feature type="transmembrane region" description="Helical" evidence="8">
    <location>
        <begin position="260"/>
        <end position="281"/>
    </location>
</feature>
<keyword evidence="11" id="KW-1185">Reference proteome</keyword>
<sequence>MRHSRLLPLIIATALFMENTDSTVISTSLPMIAQDLGTDPIALKLALTSYLVSLAIFIPISGWVADKYGARTIFTAAIGVFMAGSLACAAANSLEGFVLARFVQGAGGAMMVPVGRLVLLRSVPRSEVVQALATLTIPALVGPIVGPPLGGFITEYFHWRWIFFINIPIGILGIIMATIFVPNVREDDTPPLDVTGFLLTGVGFALLMLGFASGGRHLIPAEISAGCVAIGTVSLVFYVFHARRTPYPVLHLNLLKVPTFRVSVLGGSLFRIGVGAIPFLLPLMLQVGFGLSPLASGSLTFIAAVGALFMKTMAKRILERTGFRRLLIVNAFIGAGFIAANGFFSPETPHWLIMIILLVGGCFRSLQFTSLNAIGYAEISNREMSYATSLSSALQQVSLSIGVAFGAFVVEAAAGLDGNPDITAADFGPAFWAVAIVSALSGFVFASLSPTAGAEMSGHRIVKDRPPSSGLGDGMSGR</sequence>
<feature type="transmembrane region" description="Helical" evidence="8">
    <location>
        <begin position="194"/>
        <end position="212"/>
    </location>
</feature>
<dbReference type="PANTHER" id="PTHR42718">
    <property type="entry name" value="MAJOR FACILITATOR SUPERFAMILY MULTIDRUG TRANSPORTER MFSC"/>
    <property type="match status" value="1"/>
</dbReference>
<evidence type="ECO:0000259" key="9">
    <source>
        <dbReference type="PROSITE" id="PS50850"/>
    </source>
</evidence>
<feature type="region of interest" description="Disordered" evidence="7">
    <location>
        <begin position="457"/>
        <end position="478"/>
    </location>
</feature>
<protein>
    <submittedName>
        <fullName evidence="10">EmrB/QacA subfamily drug resistance transporter</fullName>
    </submittedName>
</protein>
<keyword evidence="3" id="KW-1003">Cell membrane</keyword>
<gene>
    <name evidence="10" type="ORF">GGR34_003353</name>
</gene>
<dbReference type="PANTHER" id="PTHR42718:SF46">
    <property type="entry name" value="BLR6921 PROTEIN"/>
    <property type="match status" value="1"/>
</dbReference>
<evidence type="ECO:0000256" key="5">
    <source>
        <dbReference type="ARBA" id="ARBA00022989"/>
    </source>
</evidence>
<dbReference type="CDD" id="cd17503">
    <property type="entry name" value="MFS_LmrB_MDR_like"/>
    <property type="match status" value="1"/>
</dbReference>
<evidence type="ECO:0000256" key="4">
    <source>
        <dbReference type="ARBA" id="ARBA00022692"/>
    </source>
</evidence>
<accession>A0A7W6IHM4</accession>
<comment type="caution">
    <text evidence="10">The sequence shown here is derived from an EMBL/GenBank/DDBJ whole genome shotgun (WGS) entry which is preliminary data.</text>
</comment>
<feature type="compositionally biased region" description="Basic and acidic residues" evidence="7">
    <location>
        <begin position="457"/>
        <end position="466"/>
    </location>
</feature>
<dbReference type="Pfam" id="PF07690">
    <property type="entry name" value="MFS_1"/>
    <property type="match status" value="1"/>
</dbReference>
<keyword evidence="4 8" id="KW-0812">Transmembrane</keyword>
<evidence type="ECO:0000256" key="7">
    <source>
        <dbReference type="SAM" id="MobiDB-lite"/>
    </source>
</evidence>
<proteinExistence type="predicted"/>
<evidence type="ECO:0000256" key="8">
    <source>
        <dbReference type="SAM" id="Phobius"/>
    </source>
</evidence>
<dbReference type="InterPro" id="IPR004638">
    <property type="entry name" value="EmrB-like"/>
</dbReference>
<organism evidence="10 11">
    <name type="scientific">Microvirga flocculans</name>
    <dbReference type="NCBI Taxonomy" id="217168"/>
    <lineage>
        <taxon>Bacteria</taxon>
        <taxon>Pseudomonadati</taxon>
        <taxon>Pseudomonadota</taxon>
        <taxon>Alphaproteobacteria</taxon>
        <taxon>Hyphomicrobiales</taxon>
        <taxon>Methylobacteriaceae</taxon>
        <taxon>Microvirga</taxon>
    </lineage>
</organism>
<keyword evidence="2" id="KW-0813">Transport</keyword>
<dbReference type="Gene3D" id="1.20.1250.20">
    <property type="entry name" value="MFS general substrate transporter like domains"/>
    <property type="match status" value="1"/>
</dbReference>
<feature type="transmembrane region" description="Helical" evidence="8">
    <location>
        <begin position="322"/>
        <end position="344"/>
    </location>
</feature>
<feature type="transmembrane region" description="Helical" evidence="8">
    <location>
        <begin position="161"/>
        <end position="182"/>
    </location>
</feature>
<name>A0A7W6IHM4_9HYPH</name>
<evidence type="ECO:0000256" key="6">
    <source>
        <dbReference type="ARBA" id="ARBA00023136"/>
    </source>
</evidence>
<keyword evidence="6 8" id="KW-0472">Membrane</keyword>
<feature type="domain" description="Major facilitator superfamily (MFS) profile" evidence="9">
    <location>
        <begin position="7"/>
        <end position="453"/>
    </location>
</feature>
<dbReference type="Proteomes" id="UP000519439">
    <property type="component" value="Unassembled WGS sequence"/>
</dbReference>
<feature type="transmembrane region" description="Helical" evidence="8">
    <location>
        <begin position="287"/>
        <end position="310"/>
    </location>
</feature>
<feature type="transmembrane region" description="Helical" evidence="8">
    <location>
        <begin position="350"/>
        <end position="374"/>
    </location>
</feature>
<dbReference type="SUPFAM" id="SSF103473">
    <property type="entry name" value="MFS general substrate transporter"/>
    <property type="match status" value="1"/>
</dbReference>
<dbReference type="RefSeq" id="WP_027316110.1">
    <property type="nucleotide sequence ID" value="NZ_JACIDC010000013.1"/>
</dbReference>
<evidence type="ECO:0000256" key="1">
    <source>
        <dbReference type="ARBA" id="ARBA00004651"/>
    </source>
</evidence>
<dbReference type="AlphaFoldDB" id="A0A7W6IHM4"/>
<feature type="transmembrane region" description="Helical" evidence="8">
    <location>
        <begin position="42"/>
        <end position="65"/>
    </location>
</feature>
<evidence type="ECO:0000256" key="2">
    <source>
        <dbReference type="ARBA" id="ARBA00022448"/>
    </source>
</evidence>
<evidence type="ECO:0000313" key="11">
    <source>
        <dbReference type="Proteomes" id="UP000519439"/>
    </source>
</evidence>
<dbReference type="InterPro" id="IPR036259">
    <property type="entry name" value="MFS_trans_sf"/>
</dbReference>
<comment type="subcellular location">
    <subcellularLocation>
        <location evidence="1">Cell membrane</location>
        <topology evidence="1">Multi-pass membrane protein</topology>
    </subcellularLocation>
</comment>
<feature type="transmembrane region" description="Helical" evidence="8">
    <location>
        <begin position="430"/>
        <end position="448"/>
    </location>
</feature>
<dbReference type="InterPro" id="IPR011701">
    <property type="entry name" value="MFS"/>
</dbReference>
<feature type="transmembrane region" description="Helical" evidence="8">
    <location>
        <begin position="131"/>
        <end position="149"/>
    </location>
</feature>
<dbReference type="Gene3D" id="1.20.1720.10">
    <property type="entry name" value="Multidrug resistance protein D"/>
    <property type="match status" value="1"/>
</dbReference>
<dbReference type="EMBL" id="JACIDC010000013">
    <property type="protein sequence ID" value="MBB4041675.1"/>
    <property type="molecule type" value="Genomic_DNA"/>
</dbReference>
<dbReference type="GO" id="GO:0005886">
    <property type="term" value="C:plasma membrane"/>
    <property type="evidence" value="ECO:0007669"/>
    <property type="project" value="UniProtKB-SubCell"/>
</dbReference>
<feature type="transmembrane region" description="Helical" evidence="8">
    <location>
        <begin position="386"/>
        <end position="410"/>
    </location>
</feature>
<feature type="transmembrane region" description="Helical" evidence="8">
    <location>
        <begin position="218"/>
        <end position="240"/>
    </location>
</feature>
<dbReference type="InterPro" id="IPR020846">
    <property type="entry name" value="MFS_dom"/>
</dbReference>
<dbReference type="PROSITE" id="PS50850">
    <property type="entry name" value="MFS"/>
    <property type="match status" value="1"/>
</dbReference>
<reference evidence="10 11" key="1">
    <citation type="submission" date="2020-08" db="EMBL/GenBank/DDBJ databases">
        <title>Genomic Encyclopedia of Type Strains, Phase IV (KMG-IV): sequencing the most valuable type-strain genomes for metagenomic binning, comparative biology and taxonomic classification.</title>
        <authorList>
            <person name="Goeker M."/>
        </authorList>
    </citation>
    <scope>NUCLEOTIDE SEQUENCE [LARGE SCALE GENOMIC DNA]</scope>
    <source>
        <strain evidence="10 11">DSM 15743</strain>
    </source>
</reference>
<keyword evidence="5 8" id="KW-1133">Transmembrane helix</keyword>
<feature type="transmembrane region" description="Helical" evidence="8">
    <location>
        <begin position="98"/>
        <end position="119"/>
    </location>
</feature>